<reference evidence="2 3" key="1">
    <citation type="journal article" date="2021" name="BMC Genomics">
        <title>Telomere-to-telomere genome assembly of asparaginase-producing Trichoderma simmonsii.</title>
        <authorList>
            <person name="Chung D."/>
            <person name="Kwon Y.M."/>
            <person name="Yang Y."/>
        </authorList>
    </citation>
    <scope>NUCLEOTIDE SEQUENCE [LARGE SCALE GENOMIC DNA]</scope>
    <source>
        <strain evidence="2 3">GH-Sj1</strain>
    </source>
</reference>
<evidence type="ECO:0000313" key="2">
    <source>
        <dbReference type="EMBL" id="QYS92864.1"/>
    </source>
</evidence>
<organism evidence="2 3">
    <name type="scientific">Trichoderma simmonsii</name>
    <dbReference type="NCBI Taxonomy" id="1491479"/>
    <lineage>
        <taxon>Eukaryota</taxon>
        <taxon>Fungi</taxon>
        <taxon>Dikarya</taxon>
        <taxon>Ascomycota</taxon>
        <taxon>Pezizomycotina</taxon>
        <taxon>Sordariomycetes</taxon>
        <taxon>Hypocreomycetidae</taxon>
        <taxon>Hypocreales</taxon>
        <taxon>Hypocreaceae</taxon>
        <taxon>Trichoderma</taxon>
    </lineage>
</organism>
<dbReference type="Proteomes" id="UP000826661">
    <property type="component" value="Chromosome I"/>
</dbReference>
<name>A0A8G0PB97_9HYPO</name>
<sequence>MSDYSDPQQVDTTFDLFNEEHYKFLDIERTRKILHRILNSSTSTKKTNGMLNKPITSSPTHTRPTQRRQANSVSSTRVTVVLAPKFLSEPAL</sequence>
<protein>
    <submittedName>
        <fullName evidence="2">Uncharacterized protein</fullName>
    </submittedName>
</protein>
<proteinExistence type="predicted"/>
<feature type="region of interest" description="Disordered" evidence="1">
    <location>
        <begin position="43"/>
        <end position="76"/>
    </location>
</feature>
<keyword evidence="3" id="KW-1185">Reference proteome</keyword>
<dbReference type="AlphaFoldDB" id="A0A8G0PB97"/>
<evidence type="ECO:0000313" key="3">
    <source>
        <dbReference type="Proteomes" id="UP000826661"/>
    </source>
</evidence>
<accession>A0A8G0PB97</accession>
<dbReference type="EMBL" id="CP075864">
    <property type="protein sequence ID" value="QYS92864.1"/>
    <property type="molecule type" value="Genomic_DNA"/>
</dbReference>
<evidence type="ECO:0000256" key="1">
    <source>
        <dbReference type="SAM" id="MobiDB-lite"/>
    </source>
</evidence>
<gene>
    <name evidence="2" type="ORF">H0G86_000255</name>
</gene>